<dbReference type="GO" id="GO:0006941">
    <property type="term" value="P:striated muscle contraction"/>
    <property type="evidence" value="ECO:0007669"/>
    <property type="project" value="TreeGrafter"/>
</dbReference>
<sequence length="368" mass="42472">MTEDDQQNIQRQEQTSPPSLPHRHDYRLASISIPHGSENGEDVLGISAFRVGVNLDSEEKHRMSLTDEQINILLMDSSIGLSTRQSLFSSMTNTTTPLSPLTTSNRNQPVITPSGPSEVNNQIEYQQKRSSPNINGTVGEDDDVTPSEPSTQTDFGKKALMARNYHTLKFMALCLAFIINFLMLFYKAIPLTTTVSESVSSDNTEQFDEDDNEIIVMDPRKYYMIYLLRAAAFLHSSIAFLMMISYYKLKVPLVIFKREKEIARKLEFESAWLIDQPSENNSWILSYLSREWYKLVISSKSFPDSYWNKFVKKKVRNKYADQFDYDELSRFLGMEKNDTPGKFEIIKPIETGLWTKIKSIDMHYLIWK</sequence>
<dbReference type="AlphaFoldDB" id="A0A814WTK5"/>
<dbReference type="GO" id="GO:0033017">
    <property type="term" value="C:sarcoplasmic reticulum membrane"/>
    <property type="evidence" value="ECO:0007669"/>
    <property type="project" value="TreeGrafter"/>
</dbReference>
<dbReference type="InterPro" id="IPR009460">
    <property type="entry name" value="Ryanrecept_TM4-6"/>
</dbReference>
<feature type="compositionally biased region" description="Polar residues" evidence="1">
    <location>
        <begin position="106"/>
        <end position="136"/>
    </location>
</feature>
<dbReference type="GO" id="GO:0006874">
    <property type="term" value="P:intracellular calcium ion homeostasis"/>
    <property type="evidence" value="ECO:0007669"/>
    <property type="project" value="InterPro"/>
</dbReference>
<protein>
    <recommendedName>
        <fullName evidence="3">Ryanodine Receptor TM 4-6 domain-containing protein</fullName>
    </recommendedName>
</protein>
<evidence type="ECO:0000313" key="6">
    <source>
        <dbReference type="Proteomes" id="UP000663854"/>
    </source>
</evidence>
<organism evidence="4 6">
    <name type="scientific">Rotaria sordida</name>
    <dbReference type="NCBI Taxonomy" id="392033"/>
    <lineage>
        <taxon>Eukaryota</taxon>
        <taxon>Metazoa</taxon>
        <taxon>Spiralia</taxon>
        <taxon>Gnathifera</taxon>
        <taxon>Rotifera</taxon>
        <taxon>Eurotatoria</taxon>
        <taxon>Bdelloidea</taxon>
        <taxon>Philodinida</taxon>
        <taxon>Philodinidae</taxon>
        <taxon>Rotaria</taxon>
    </lineage>
</organism>
<dbReference type="GO" id="GO:0005219">
    <property type="term" value="F:ryanodine-sensitive calcium-release channel activity"/>
    <property type="evidence" value="ECO:0007669"/>
    <property type="project" value="InterPro"/>
</dbReference>
<dbReference type="PANTHER" id="PTHR46399">
    <property type="entry name" value="B30.2/SPRY DOMAIN-CONTAINING PROTEIN"/>
    <property type="match status" value="1"/>
</dbReference>
<dbReference type="PANTHER" id="PTHR46399:SF8">
    <property type="entry name" value="B30.2_SPRY DOMAIN-CONTAINING PROTEIN"/>
    <property type="match status" value="1"/>
</dbReference>
<proteinExistence type="predicted"/>
<comment type="caution">
    <text evidence="4">The sequence shown here is derived from an EMBL/GenBank/DDBJ whole genome shotgun (WGS) entry which is preliminary data.</text>
</comment>
<dbReference type="Proteomes" id="UP000663870">
    <property type="component" value="Unassembled WGS sequence"/>
</dbReference>
<gene>
    <name evidence="5" type="ORF">JXQ802_LOCUS39470</name>
    <name evidence="4" type="ORF">PYM288_LOCUS25249</name>
</gene>
<accession>A0A814WTK5</accession>
<feature type="compositionally biased region" description="Polar residues" evidence="1">
    <location>
        <begin position="7"/>
        <end position="17"/>
    </location>
</feature>
<feature type="domain" description="Ryanodine Receptor TM 4-6" evidence="3">
    <location>
        <begin position="160"/>
        <end position="255"/>
    </location>
</feature>
<dbReference type="GO" id="GO:0014808">
    <property type="term" value="P:release of sequestered calcium ion into cytosol by sarcoplasmic reticulum"/>
    <property type="evidence" value="ECO:0007669"/>
    <property type="project" value="TreeGrafter"/>
</dbReference>
<dbReference type="Proteomes" id="UP000663854">
    <property type="component" value="Unassembled WGS sequence"/>
</dbReference>
<dbReference type="EMBL" id="CAJNOH010001358">
    <property type="protein sequence ID" value="CAF1208497.1"/>
    <property type="molecule type" value="Genomic_DNA"/>
</dbReference>
<keyword evidence="2" id="KW-0472">Membrane</keyword>
<evidence type="ECO:0000259" key="3">
    <source>
        <dbReference type="Pfam" id="PF06459"/>
    </source>
</evidence>
<feature type="compositionally biased region" description="Low complexity" evidence="1">
    <location>
        <begin position="92"/>
        <end position="105"/>
    </location>
</feature>
<dbReference type="GO" id="GO:0042383">
    <property type="term" value="C:sarcolemma"/>
    <property type="evidence" value="ECO:0007669"/>
    <property type="project" value="TreeGrafter"/>
</dbReference>
<feature type="region of interest" description="Disordered" evidence="1">
    <location>
        <begin position="91"/>
        <end position="153"/>
    </location>
</feature>
<feature type="transmembrane region" description="Helical" evidence="2">
    <location>
        <begin position="170"/>
        <end position="189"/>
    </location>
</feature>
<dbReference type="InterPro" id="IPR015925">
    <property type="entry name" value="Ryanodine_IP3_receptor"/>
</dbReference>
<dbReference type="GO" id="GO:0030018">
    <property type="term" value="C:Z disc"/>
    <property type="evidence" value="ECO:0007669"/>
    <property type="project" value="TreeGrafter"/>
</dbReference>
<dbReference type="EMBL" id="CAJNOL010002283">
    <property type="protein sequence ID" value="CAF1484033.1"/>
    <property type="molecule type" value="Genomic_DNA"/>
</dbReference>
<evidence type="ECO:0000313" key="5">
    <source>
        <dbReference type="EMBL" id="CAF1484033.1"/>
    </source>
</evidence>
<dbReference type="GO" id="GO:0034704">
    <property type="term" value="C:calcium channel complex"/>
    <property type="evidence" value="ECO:0007669"/>
    <property type="project" value="TreeGrafter"/>
</dbReference>
<feature type="transmembrane region" description="Helical" evidence="2">
    <location>
        <begin position="226"/>
        <end position="247"/>
    </location>
</feature>
<keyword evidence="2" id="KW-0812">Transmembrane</keyword>
<keyword evidence="7" id="KW-1185">Reference proteome</keyword>
<evidence type="ECO:0000313" key="7">
    <source>
        <dbReference type="Proteomes" id="UP000663870"/>
    </source>
</evidence>
<dbReference type="Pfam" id="PF06459">
    <property type="entry name" value="RR_TM4-6"/>
    <property type="match status" value="1"/>
</dbReference>
<keyword evidence="2" id="KW-1133">Transmembrane helix</keyword>
<evidence type="ECO:0000256" key="2">
    <source>
        <dbReference type="SAM" id="Phobius"/>
    </source>
</evidence>
<feature type="region of interest" description="Disordered" evidence="1">
    <location>
        <begin position="1"/>
        <end position="24"/>
    </location>
</feature>
<evidence type="ECO:0000313" key="4">
    <source>
        <dbReference type="EMBL" id="CAF1208497.1"/>
    </source>
</evidence>
<name>A0A814WTK5_9BILA</name>
<reference evidence="4" key="1">
    <citation type="submission" date="2021-02" db="EMBL/GenBank/DDBJ databases">
        <authorList>
            <person name="Nowell W R."/>
        </authorList>
    </citation>
    <scope>NUCLEOTIDE SEQUENCE</scope>
</reference>
<dbReference type="GO" id="GO:0005790">
    <property type="term" value="C:smooth endoplasmic reticulum"/>
    <property type="evidence" value="ECO:0007669"/>
    <property type="project" value="TreeGrafter"/>
</dbReference>
<evidence type="ECO:0000256" key="1">
    <source>
        <dbReference type="SAM" id="MobiDB-lite"/>
    </source>
</evidence>